<dbReference type="FunFam" id="3.40.50.620:FF:000009">
    <property type="entry name" value="Cysteine--tRNA ligase"/>
    <property type="match status" value="1"/>
</dbReference>
<feature type="binding site" evidence="12">
    <location>
        <position position="210"/>
    </location>
    <ligand>
        <name>Zn(2+)</name>
        <dbReference type="ChEBI" id="CHEBI:29105"/>
    </ligand>
</feature>
<dbReference type="InterPro" id="IPR014729">
    <property type="entry name" value="Rossmann-like_a/b/a_fold"/>
</dbReference>
<dbReference type="Gene3D" id="3.40.50.620">
    <property type="entry name" value="HUPs"/>
    <property type="match status" value="1"/>
</dbReference>
<dbReference type="InterPro" id="IPR024909">
    <property type="entry name" value="Cys-tRNA/MSH_ligase"/>
</dbReference>
<dbReference type="InterPro" id="IPR032678">
    <property type="entry name" value="tRNA-synt_1_cat_dom"/>
</dbReference>
<dbReference type="GO" id="GO:0004817">
    <property type="term" value="F:cysteine-tRNA ligase activity"/>
    <property type="evidence" value="ECO:0007669"/>
    <property type="project" value="UniProtKB-UniRule"/>
</dbReference>
<evidence type="ECO:0000256" key="8">
    <source>
        <dbReference type="ARBA" id="ARBA00022833"/>
    </source>
</evidence>
<feature type="short sequence motif" description="'KMSKS' region" evidence="12">
    <location>
        <begin position="267"/>
        <end position="271"/>
    </location>
</feature>
<dbReference type="RefSeq" id="WP_080798950.1">
    <property type="nucleotide sequence ID" value="NZ_LT828540.1"/>
</dbReference>
<sequence length="512" mass="57605">MSLKIYNTLTGKKEEFVPLKPGKVGMYVCGPTVYDTSHIGHARSVVIFDVIFRWFRASGYDVCYVRNFTDVDDKIINKANETGHDPIYISEKYIKEFHNEMDSLNVLRPTIEPKATEHIQDIINFISKLIENKKAYHVEGGDVFFSISSFEGYGKLSGRNPDDMIAGARIAVDENKKNPMDFTLWKPAKEGEPAWESPWGPGRPGWHIECSAMSNRYLGEGFDIHGGGKDLIFPHHENEIAQSEALSGCQFVKYWVHNGFVDINNEKMSKSLGNFTMIKDVLKRYHPEVIRLFLLSKHYRSPIDYNENSMDEVISSLDKIYGFLDRAQKAGVELLLEPCFDFSEDKSSGTKDGNTLYSGAKSSGNVSGGEDFAIFREAMDDDFNSARGMAAVFDCVRKGNKILDDNSESLQNSETLSSSQKEKLETICSDLKKMGEILGIISHDPAEYFRSKKEEGIAMKGIDPAFVDSLVAERTEARKAKNFARADEIRAQLDEMKIVLEDGPGGTTWKFV</sequence>
<dbReference type="HAMAP" id="MF_00041">
    <property type="entry name" value="Cys_tRNA_synth"/>
    <property type="match status" value="1"/>
</dbReference>
<evidence type="ECO:0000256" key="4">
    <source>
        <dbReference type="ARBA" id="ARBA00022490"/>
    </source>
</evidence>
<dbReference type="Pfam" id="PF09190">
    <property type="entry name" value="DALR_2"/>
    <property type="match status" value="1"/>
</dbReference>
<keyword evidence="5 12" id="KW-0436">Ligase</keyword>
<evidence type="ECO:0000313" key="14">
    <source>
        <dbReference type="EMBL" id="SLM28561.1"/>
    </source>
</evidence>
<accession>A0A1W1H7V3</accession>
<feature type="domain" description="Cysteinyl-tRNA synthetase class Ia DALR" evidence="13">
    <location>
        <begin position="374"/>
        <end position="449"/>
    </location>
</feature>
<evidence type="ECO:0000256" key="10">
    <source>
        <dbReference type="ARBA" id="ARBA00022917"/>
    </source>
</evidence>
<dbReference type="GO" id="GO:0006423">
    <property type="term" value="P:cysteinyl-tRNA aminoacylation"/>
    <property type="evidence" value="ECO:0007669"/>
    <property type="project" value="UniProtKB-UniRule"/>
</dbReference>
<dbReference type="OrthoDB" id="9815130at2"/>
<dbReference type="GO" id="GO:0005524">
    <property type="term" value="F:ATP binding"/>
    <property type="evidence" value="ECO:0007669"/>
    <property type="project" value="UniProtKB-UniRule"/>
</dbReference>
<evidence type="ECO:0000256" key="12">
    <source>
        <dbReference type="HAMAP-Rule" id="MF_00041"/>
    </source>
</evidence>
<dbReference type="STRING" id="1246637.MTBBW1_140007"/>
<keyword evidence="15" id="KW-1185">Reference proteome</keyword>
<dbReference type="Pfam" id="PF01406">
    <property type="entry name" value="tRNA-synt_1e"/>
    <property type="match status" value="1"/>
</dbReference>
<dbReference type="InterPro" id="IPR056411">
    <property type="entry name" value="CysS_C"/>
</dbReference>
<comment type="cofactor">
    <cofactor evidence="12">
        <name>Zn(2+)</name>
        <dbReference type="ChEBI" id="CHEBI:29105"/>
    </cofactor>
    <text evidence="12">Binds 1 zinc ion per subunit.</text>
</comment>
<dbReference type="Proteomes" id="UP000191931">
    <property type="component" value="Unassembled WGS sequence"/>
</dbReference>
<evidence type="ECO:0000313" key="15">
    <source>
        <dbReference type="Proteomes" id="UP000191931"/>
    </source>
</evidence>
<evidence type="ECO:0000256" key="7">
    <source>
        <dbReference type="ARBA" id="ARBA00022741"/>
    </source>
</evidence>
<reference evidence="14 15" key="1">
    <citation type="submission" date="2017-03" db="EMBL/GenBank/DDBJ databases">
        <authorList>
            <person name="Afonso C.L."/>
            <person name="Miller P.J."/>
            <person name="Scott M.A."/>
            <person name="Spackman E."/>
            <person name="Goraichik I."/>
            <person name="Dimitrov K.M."/>
            <person name="Suarez D.L."/>
            <person name="Swayne D.E."/>
        </authorList>
    </citation>
    <scope>NUCLEOTIDE SEQUENCE [LARGE SCALE GENOMIC DNA]</scope>
    <source>
        <strain evidence="14">PRJEB14757</strain>
    </source>
</reference>
<comment type="similarity">
    <text evidence="2 12">Belongs to the class-I aminoacyl-tRNA synthetase family.</text>
</comment>
<dbReference type="Pfam" id="PF23493">
    <property type="entry name" value="CysS_C"/>
    <property type="match status" value="1"/>
</dbReference>
<keyword evidence="8 12" id="KW-0862">Zinc</keyword>
<comment type="subcellular location">
    <subcellularLocation>
        <location evidence="1 12">Cytoplasm</location>
    </subcellularLocation>
</comment>
<dbReference type="GO" id="GO:0005829">
    <property type="term" value="C:cytosol"/>
    <property type="evidence" value="ECO:0007669"/>
    <property type="project" value="TreeGrafter"/>
</dbReference>
<dbReference type="GO" id="GO:0008270">
    <property type="term" value="F:zinc ion binding"/>
    <property type="evidence" value="ECO:0007669"/>
    <property type="project" value="UniProtKB-UniRule"/>
</dbReference>
<dbReference type="EMBL" id="FWEV01000046">
    <property type="protein sequence ID" value="SLM28561.1"/>
    <property type="molecule type" value="Genomic_DNA"/>
</dbReference>
<dbReference type="SMART" id="SM00840">
    <property type="entry name" value="DALR_2"/>
    <property type="match status" value="1"/>
</dbReference>
<name>A0A1W1H7V3_9BACT</name>
<evidence type="ECO:0000256" key="3">
    <source>
        <dbReference type="ARBA" id="ARBA00011245"/>
    </source>
</evidence>
<keyword evidence="9 12" id="KW-0067">ATP-binding</keyword>
<evidence type="ECO:0000256" key="1">
    <source>
        <dbReference type="ARBA" id="ARBA00004496"/>
    </source>
</evidence>
<keyword evidence="7 12" id="KW-0547">Nucleotide-binding</keyword>
<evidence type="ECO:0000256" key="5">
    <source>
        <dbReference type="ARBA" id="ARBA00022598"/>
    </source>
</evidence>
<dbReference type="CDD" id="cd00672">
    <property type="entry name" value="CysRS_core"/>
    <property type="match status" value="1"/>
</dbReference>
<evidence type="ECO:0000256" key="9">
    <source>
        <dbReference type="ARBA" id="ARBA00022840"/>
    </source>
</evidence>
<dbReference type="PANTHER" id="PTHR10890:SF3">
    <property type="entry name" value="CYSTEINE--TRNA LIGASE, CYTOPLASMIC"/>
    <property type="match status" value="1"/>
</dbReference>
<gene>
    <name evidence="12 14" type="primary">cysS</name>
    <name evidence="14" type="ORF">MTBBW1_140007</name>
</gene>
<dbReference type="InterPro" id="IPR015273">
    <property type="entry name" value="Cys-tRNA-synt_Ia_DALR"/>
</dbReference>
<keyword evidence="10 12" id="KW-0648">Protein biosynthesis</keyword>
<evidence type="ECO:0000259" key="13">
    <source>
        <dbReference type="SMART" id="SM00840"/>
    </source>
</evidence>
<feature type="binding site" evidence="12">
    <location>
        <position position="235"/>
    </location>
    <ligand>
        <name>Zn(2+)</name>
        <dbReference type="ChEBI" id="CHEBI:29105"/>
    </ligand>
</feature>
<dbReference type="PANTHER" id="PTHR10890">
    <property type="entry name" value="CYSTEINYL-TRNA SYNTHETASE"/>
    <property type="match status" value="1"/>
</dbReference>
<dbReference type="SUPFAM" id="SSF52374">
    <property type="entry name" value="Nucleotidylyl transferase"/>
    <property type="match status" value="1"/>
</dbReference>
<dbReference type="NCBIfam" id="TIGR00435">
    <property type="entry name" value="cysS"/>
    <property type="match status" value="1"/>
</dbReference>
<organism evidence="14 15">
    <name type="scientific">Desulfamplus magnetovallimortis</name>
    <dbReference type="NCBI Taxonomy" id="1246637"/>
    <lineage>
        <taxon>Bacteria</taxon>
        <taxon>Pseudomonadati</taxon>
        <taxon>Thermodesulfobacteriota</taxon>
        <taxon>Desulfobacteria</taxon>
        <taxon>Desulfobacterales</taxon>
        <taxon>Desulfobacteraceae</taxon>
        <taxon>Desulfamplus</taxon>
    </lineage>
</organism>
<dbReference type="Gene3D" id="1.20.120.1910">
    <property type="entry name" value="Cysteine-tRNA ligase, C-terminal anti-codon recognition domain"/>
    <property type="match status" value="1"/>
</dbReference>
<keyword evidence="4 12" id="KW-0963">Cytoplasm</keyword>
<evidence type="ECO:0000256" key="2">
    <source>
        <dbReference type="ARBA" id="ARBA00005594"/>
    </source>
</evidence>
<feature type="binding site" evidence="12">
    <location>
        <position position="29"/>
    </location>
    <ligand>
        <name>Zn(2+)</name>
        <dbReference type="ChEBI" id="CHEBI:29105"/>
    </ligand>
</feature>
<dbReference type="PRINTS" id="PR00983">
    <property type="entry name" value="TRNASYNTHCYS"/>
</dbReference>
<dbReference type="SUPFAM" id="SSF47323">
    <property type="entry name" value="Anticodon-binding domain of a subclass of class I aminoacyl-tRNA synthetases"/>
    <property type="match status" value="1"/>
</dbReference>
<dbReference type="EC" id="6.1.1.16" evidence="12"/>
<evidence type="ECO:0000256" key="11">
    <source>
        <dbReference type="ARBA" id="ARBA00023146"/>
    </source>
</evidence>
<dbReference type="AlphaFoldDB" id="A0A1W1H7V3"/>
<dbReference type="InterPro" id="IPR015803">
    <property type="entry name" value="Cys-tRNA-ligase"/>
</dbReference>
<feature type="short sequence motif" description="'HIGH' region" evidence="12">
    <location>
        <begin position="31"/>
        <end position="41"/>
    </location>
</feature>
<comment type="catalytic activity">
    <reaction evidence="12">
        <text>tRNA(Cys) + L-cysteine + ATP = L-cysteinyl-tRNA(Cys) + AMP + diphosphate</text>
        <dbReference type="Rhea" id="RHEA:17773"/>
        <dbReference type="Rhea" id="RHEA-COMP:9661"/>
        <dbReference type="Rhea" id="RHEA-COMP:9679"/>
        <dbReference type="ChEBI" id="CHEBI:30616"/>
        <dbReference type="ChEBI" id="CHEBI:33019"/>
        <dbReference type="ChEBI" id="CHEBI:35235"/>
        <dbReference type="ChEBI" id="CHEBI:78442"/>
        <dbReference type="ChEBI" id="CHEBI:78517"/>
        <dbReference type="ChEBI" id="CHEBI:456215"/>
        <dbReference type="EC" id="6.1.1.16"/>
    </reaction>
</comment>
<comment type="subunit">
    <text evidence="3 12">Monomer.</text>
</comment>
<evidence type="ECO:0000256" key="6">
    <source>
        <dbReference type="ARBA" id="ARBA00022723"/>
    </source>
</evidence>
<keyword evidence="11 12" id="KW-0030">Aminoacyl-tRNA synthetase</keyword>
<feature type="binding site" evidence="12">
    <location>
        <position position="270"/>
    </location>
    <ligand>
        <name>ATP</name>
        <dbReference type="ChEBI" id="CHEBI:30616"/>
    </ligand>
</feature>
<proteinExistence type="inferred from homology"/>
<keyword evidence="6 12" id="KW-0479">Metal-binding</keyword>
<feature type="binding site" evidence="12">
    <location>
        <position position="239"/>
    </location>
    <ligand>
        <name>Zn(2+)</name>
        <dbReference type="ChEBI" id="CHEBI:29105"/>
    </ligand>
</feature>
<dbReference type="InterPro" id="IPR009080">
    <property type="entry name" value="tRNAsynth_Ia_anticodon-bd"/>
</dbReference>
<protein>
    <recommendedName>
        <fullName evidence="12">Cysteine--tRNA ligase</fullName>
        <ecNumber evidence="12">6.1.1.16</ecNumber>
    </recommendedName>
    <alternativeName>
        <fullName evidence="12">Cysteinyl-tRNA synthetase</fullName>
        <shortName evidence="12">CysRS</shortName>
    </alternativeName>
</protein>